<comment type="caution">
    <text evidence="2">The sequence shown here is derived from an EMBL/GenBank/DDBJ whole genome shotgun (WGS) entry which is preliminary data.</text>
</comment>
<dbReference type="SUPFAM" id="SSF48619">
    <property type="entry name" value="Phospholipase A2, PLA2"/>
    <property type="match status" value="1"/>
</dbReference>
<proteinExistence type="predicted"/>
<accession>A0ABQ2V650</accession>
<dbReference type="InterPro" id="IPR036444">
    <property type="entry name" value="PLipase_A2_dom_sf"/>
</dbReference>
<evidence type="ECO:0000313" key="3">
    <source>
        <dbReference type="Proteomes" id="UP000654471"/>
    </source>
</evidence>
<dbReference type="Proteomes" id="UP000654471">
    <property type="component" value="Unassembled WGS sequence"/>
</dbReference>
<dbReference type="Gene3D" id="1.20.90.10">
    <property type="entry name" value="Phospholipase A2 domain"/>
    <property type="match status" value="1"/>
</dbReference>
<dbReference type="Pfam" id="PF09056">
    <property type="entry name" value="Phospholip_A2_3"/>
    <property type="match status" value="1"/>
</dbReference>
<sequence length="141" mass="15917">MPFAKPISVRRPRNHRGERGAQFRKLTHFPEIVRRVGRPAPGGDRAGDGRWPAARNRRAKGAAYGFDWSTDYCTRLPDNPFGFPFKTSCARQDFGYRSDKEAGTFAVDEPRVDRALYEDFERVCAVCSGARKSSCNALAWT</sequence>
<keyword evidence="3" id="KW-1185">Reference proteome</keyword>
<organism evidence="2 3">
    <name type="scientific">Streptomyces albospinus</name>
    <dbReference type="NCBI Taxonomy" id="285515"/>
    <lineage>
        <taxon>Bacteria</taxon>
        <taxon>Bacillati</taxon>
        <taxon>Actinomycetota</taxon>
        <taxon>Actinomycetes</taxon>
        <taxon>Kitasatosporales</taxon>
        <taxon>Streptomycetaceae</taxon>
        <taxon>Streptomyces</taxon>
    </lineage>
</organism>
<reference evidence="3" key="1">
    <citation type="journal article" date="2019" name="Int. J. Syst. Evol. Microbiol.">
        <title>The Global Catalogue of Microorganisms (GCM) 10K type strain sequencing project: providing services to taxonomists for standard genome sequencing and annotation.</title>
        <authorList>
            <consortium name="The Broad Institute Genomics Platform"/>
            <consortium name="The Broad Institute Genome Sequencing Center for Infectious Disease"/>
            <person name="Wu L."/>
            <person name="Ma J."/>
        </authorList>
    </citation>
    <scope>NUCLEOTIDE SEQUENCE [LARGE SCALE GENOMIC DNA]</scope>
    <source>
        <strain evidence="3">JCM 3399</strain>
    </source>
</reference>
<name>A0ABQ2V650_9ACTN</name>
<evidence type="ECO:0000313" key="2">
    <source>
        <dbReference type="EMBL" id="GGU69013.1"/>
    </source>
</evidence>
<dbReference type="InterPro" id="IPR015141">
    <property type="entry name" value="PLipase_A2_prok/fun"/>
</dbReference>
<gene>
    <name evidence="2" type="ORF">GCM10010211_38100</name>
</gene>
<evidence type="ECO:0000256" key="1">
    <source>
        <dbReference type="SAM" id="MobiDB-lite"/>
    </source>
</evidence>
<dbReference type="EMBL" id="BMRP01000012">
    <property type="protein sequence ID" value="GGU69013.1"/>
    <property type="molecule type" value="Genomic_DNA"/>
</dbReference>
<protein>
    <submittedName>
        <fullName evidence="2">Uncharacterized protein</fullName>
    </submittedName>
</protein>
<feature type="region of interest" description="Disordered" evidence="1">
    <location>
        <begin position="1"/>
        <end position="20"/>
    </location>
</feature>